<dbReference type="EMBL" id="BPLQ01006357">
    <property type="protein sequence ID" value="GIY21922.1"/>
    <property type="molecule type" value="Genomic_DNA"/>
</dbReference>
<evidence type="ECO:0000259" key="13">
    <source>
        <dbReference type="Pfam" id="PF02931"/>
    </source>
</evidence>
<evidence type="ECO:0000256" key="12">
    <source>
        <dbReference type="SAM" id="SignalP"/>
    </source>
</evidence>
<keyword evidence="3" id="KW-0813">Transport</keyword>
<dbReference type="InterPro" id="IPR006028">
    <property type="entry name" value="GABAA/Glycine_rcpt"/>
</dbReference>
<dbReference type="InterPro" id="IPR038050">
    <property type="entry name" value="Neuro_actylchol_rec"/>
</dbReference>
<reference evidence="15 16" key="1">
    <citation type="submission" date="2021-06" db="EMBL/GenBank/DDBJ databases">
        <title>Caerostris darwini draft genome.</title>
        <authorList>
            <person name="Kono N."/>
            <person name="Arakawa K."/>
        </authorList>
    </citation>
    <scope>NUCLEOTIDE SEQUENCE [LARGE SCALE GENOMIC DNA]</scope>
</reference>
<dbReference type="Pfam" id="PF02932">
    <property type="entry name" value="Neur_chan_memb"/>
    <property type="match status" value="1"/>
</dbReference>
<dbReference type="GO" id="GO:0004888">
    <property type="term" value="F:transmembrane signaling receptor activity"/>
    <property type="evidence" value="ECO:0007669"/>
    <property type="project" value="InterPro"/>
</dbReference>
<dbReference type="InterPro" id="IPR036734">
    <property type="entry name" value="Neur_chan_lig-bd_sf"/>
</dbReference>
<dbReference type="PANTHER" id="PTHR18945">
    <property type="entry name" value="NEUROTRANSMITTER GATED ION CHANNEL"/>
    <property type="match status" value="1"/>
</dbReference>
<evidence type="ECO:0000256" key="2">
    <source>
        <dbReference type="ARBA" id="ARBA00004236"/>
    </source>
</evidence>
<dbReference type="GO" id="GO:0005254">
    <property type="term" value="F:chloride channel activity"/>
    <property type="evidence" value="ECO:0007669"/>
    <property type="project" value="UniProtKB-ARBA"/>
</dbReference>
<comment type="subcellular location">
    <subcellularLocation>
        <location evidence="2">Cell membrane</location>
    </subcellularLocation>
    <subcellularLocation>
        <location evidence="1">Membrane</location>
        <topology evidence="1">Multi-pass membrane protein</topology>
    </subcellularLocation>
</comment>
<protein>
    <submittedName>
        <fullName evidence="15">Gamma-aminobutyric acid receptor subunit rho-3</fullName>
    </submittedName>
</protein>
<dbReference type="Pfam" id="PF02931">
    <property type="entry name" value="Neur_chan_LBD"/>
    <property type="match status" value="1"/>
</dbReference>
<dbReference type="PRINTS" id="PR00253">
    <property type="entry name" value="GABAARECEPTR"/>
</dbReference>
<evidence type="ECO:0000313" key="16">
    <source>
        <dbReference type="Proteomes" id="UP001054837"/>
    </source>
</evidence>
<dbReference type="InterPro" id="IPR018000">
    <property type="entry name" value="Neurotransmitter_ion_chnl_CS"/>
</dbReference>
<feature type="signal peptide" evidence="12">
    <location>
        <begin position="1"/>
        <end position="25"/>
    </location>
</feature>
<gene>
    <name evidence="15" type="primary">Gabrr3</name>
    <name evidence="15" type="ORF">CDAR_200321</name>
</gene>
<keyword evidence="4" id="KW-1003">Cell membrane</keyword>
<evidence type="ECO:0000259" key="14">
    <source>
        <dbReference type="Pfam" id="PF02932"/>
    </source>
</evidence>
<keyword evidence="6 12" id="KW-0732">Signal</keyword>
<evidence type="ECO:0000256" key="5">
    <source>
        <dbReference type="ARBA" id="ARBA00022692"/>
    </source>
</evidence>
<evidence type="ECO:0000256" key="8">
    <source>
        <dbReference type="ARBA" id="ARBA00023065"/>
    </source>
</evidence>
<evidence type="ECO:0000256" key="6">
    <source>
        <dbReference type="ARBA" id="ARBA00022729"/>
    </source>
</evidence>
<comment type="caution">
    <text evidence="15">The sequence shown here is derived from an EMBL/GenBank/DDBJ whole genome shotgun (WGS) entry which is preliminary data.</text>
</comment>
<feature type="domain" description="Neurotransmitter-gated ion-channel ligand-binding" evidence="13">
    <location>
        <begin position="56"/>
        <end position="151"/>
    </location>
</feature>
<evidence type="ECO:0000256" key="3">
    <source>
        <dbReference type="ARBA" id="ARBA00022448"/>
    </source>
</evidence>
<proteinExistence type="predicted"/>
<dbReference type="SUPFAM" id="SSF63712">
    <property type="entry name" value="Nicotinic receptor ligand binding domain-like"/>
    <property type="match status" value="1"/>
</dbReference>
<evidence type="ECO:0000256" key="9">
    <source>
        <dbReference type="ARBA" id="ARBA00023136"/>
    </source>
</evidence>
<sequence length="244" mass="28504">MARQKLSPVFLPVYVCFLAVTVTLSELQPYHEDQECFDILPGDYKKYEVPFYNGEDFGLHGYFSSIWQDDRLILNGNTLKNSKCAKYIWTPSFLFKAVEKSEKFDSRENIIHIRKEEIRYIQRYRFKIGCKMHFKDYPFDTQHCEFPIELLEWKIEDGKKSLLLSKDFKPLQFYLKTPTAIDGDGEISIGFVFVRQLMGSFINIFMPSTLIVLVSWVSFWIRVEAAPARVALSVTSLLTLCTQV</sequence>
<keyword evidence="8" id="KW-0406">Ion transport</keyword>
<dbReference type="Gene3D" id="1.20.58.390">
    <property type="entry name" value="Neurotransmitter-gated ion-channel transmembrane domain"/>
    <property type="match status" value="1"/>
</dbReference>
<dbReference type="InterPro" id="IPR006202">
    <property type="entry name" value="Neur_chan_lig-bd"/>
</dbReference>
<keyword evidence="10" id="KW-0407">Ion channel</keyword>
<evidence type="ECO:0000256" key="7">
    <source>
        <dbReference type="ARBA" id="ARBA00022989"/>
    </source>
</evidence>
<evidence type="ECO:0000256" key="10">
    <source>
        <dbReference type="ARBA" id="ARBA00023303"/>
    </source>
</evidence>
<dbReference type="GO" id="GO:0005886">
    <property type="term" value="C:plasma membrane"/>
    <property type="evidence" value="ECO:0007669"/>
    <property type="project" value="UniProtKB-SubCell"/>
</dbReference>
<accession>A0AAV4RKP0</accession>
<dbReference type="InterPro" id="IPR006201">
    <property type="entry name" value="Neur_channel"/>
</dbReference>
<feature type="transmembrane region" description="Helical" evidence="11">
    <location>
        <begin position="201"/>
        <end position="221"/>
    </location>
</feature>
<name>A0AAV4RKP0_9ARAC</name>
<evidence type="ECO:0000256" key="4">
    <source>
        <dbReference type="ARBA" id="ARBA00022475"/>
    </source>
</evidence>
<dbReference type="InterPro" id="IPR006029">
    <property type="entry name" value="Neurotrans-gated_channel_TM"/>
</dbReference>
<organism evidence="15 16">
    <name type="scientific">Caerostris darwini</name>
    <dbReference type="NCBI Taxonomy" id="1538125"/>
    <lineage>
        <taxon>Eukaryota</taxon>
        <taxon>Metazoa</taxon>
        <taxon>Ecdysozoa</taxon>
        <taxon>Arthropoda</taxon>
        <taxon>Chelicerata</taxon>
        <taxon>Arachnida</taxon>
        <taxon>Araneae</taxon>
        <taxon>Araneomorphae</taxon>
        <taxon>Entelegynae</taxon>
        <taxon>Araneoidea</taxon>
        <taxon>Araneidae</taxon>
        <taxon>Caerostris</taxon>
    </lineage>
</organism>
<dbReference type="InterPro" id="IPR036719">
    <property type="entry name" value="Neuro-gated_channel_TM_sf"/>
</dbReference>
<dbReference type="Gene3D" id="2.70.170.10">
    <property type="entry name" value="Neurotransmitter-gated ion-channel ligand-binding domain"/>
    <property type="match status" value="1"/>
</dbReference>
<keyword evidence="9 11" id="KW-0472">Membrane</keyword>
<evidence type="ECO:0000256" key="1">
    <source>
        <dbReference type="ARBA" id="ARBA00004141"/>
    </source>
</evidence>
<dbReference type="Proteomes" id="UP001054837">
    <property type="component" value="Unassembled WGS sequence"/>
</dbReference>
<keyword evidence="16" id="KW-1185">Reference proteome</keyword>
<keyword evidence="5 11" id="KW-0812">Transmembrane</keyword>
<keyword evidence="15" id="KW-0675">Receptor</keyword>
<dbReference type="GO" id="GO:0005230">
    <property type="term" value="F:extracellular ligand-gated monoatomic ion channel activity"/>
    <property type="evidence" value="ECO:0007669"/>
    <property type="project" value="InterPro"/>
</dbReference>
<evidence type="ECO:0000313" key="15">
    <source>
        <dbReference type="EMBL" id="GIY21922.1"/>
    </source>
</evidence>
<dbReference type="AlphaFoldDB" id="A0AAV4RKP0"/>
<dbReference type="PROSITE" id="PS00236">
    <property type="entry name" value="NEUROTR_ION_CHANNEL"/>
    <property type="match status" value="1"/>
</dbReference>
<dbReference type="SUPFAM" id="SSF90112">
    <property type="entry name" value="Neurotransmitter-gated ion-channel transmembrane pore"/>
    <property type="match status" value="1"/>
</dbReference>
<dbReference type="GO" id="GO:0099095">
    <property type="term" value="F:ligand-gated monoatomic anion channel activity"/>
    <property type="evidence" value="ECO:0007669"/>
    <property type="project" value="UniProtKB-ARBA"/>
</dbReference>
<keyword evidence="7 11" id="KW-1133">Transmembrane helix</keyword>
<evidence type="ECO:0000256" key="11">
    <source>
        <dbReference type="SAM" id="Phobius"/>
    </source>
</evidence>
<feature type="chain" id="PRO_5043349232" evidence="12">
    <location>
        <begin position="26"/>
        <end position="244"/>
    </location>
</feature>
<feature type="domain" description="Neurotransmitter-gated ion-channel transmembrane" evidence="14">
    <location>
        <begin position="205"/>
        <end position="242"/>
    </location>
</feature>